<dbReference type="InterPro" id="IPR043129">
    <property type="entry name" value="ATPase_NBD"/>
</dbReference>
<dbReference type="Proteomes" id="UP001236014">
    <property type="component" value="Chromosome"/>
</dbReference>
<dbReference type="RefSeq" id="WP_285972032.1">
    <property type="nucleotide sequence ID" value="NZ_CP127294.1"/>
</dbReference>
<evidence type="ECO:0000259" key="1">
    <source>
        <dbReference type="Pfam" id="PF01869"/>
    </source>
</evidence>
<keyword evidence="3" id="KW-1185">Reference proteome</keyword>
<dbReference type="Pfam" id="PF01869">
    <property type="entry name" value="BcrAD_BadFG"/>
    <property type="match status" value="1"/>
</dbReference>
<reference evidence="2 3" key="1">
    <citation type="submission" date="2023-06" db="EMBL/GenBank/DDBJ databases">
        <authorList>
            <person name="Oyuntsetseg B."/>
            <person name="Kim S.B."/>
        </authorList>
    </citation>
    <scope>NUCLEOTIDE SEQUENCE [LARGE SCALE GENOMIC DNA]</scope>
    <source>
        <strain evidence="2 3">2-15</strain>
    </source>
</reference>
<feature type="domain" description="ATPase BadF/BadG/BcrA/BcrD type" evidence="1">
    <location>
        <begin position="5"/>
        <end position="318"/>
    </location>
</feature>
<dbReference type="EMBL" id="CP127294">
    <property type="protein sequence ID" value="WIX81437.1"/>
    <property type="molecule type" value="Genomic_DNA"/>
</dbReference>
<dbReference type="InterPro" id="IPR052519">
    <property type="entry name" value="Euk-type_GlcNAc_Kinase"/>
</dbReference>
<dbReference type="AlphaFoldDB" id="A0A9Y2IKG7"/>
<proteinExistence type="predicted"/>
<dbReference type="SUPFAM" id="SSF53067">
    <property type="entry name" value="Actin-like ATPase domain"/>
    <property type="match status" value="2"/>
</dbReference>
<dbReference type="KEGG" id="acab:QRX50_12080"/>
<dbReference type="Gene3D" id="3.30.420.40">
    <property type="match status" value="2"/>
</dbReference>
<protein>
    <submittedName>
        <fullName evidence="2">BadF/BadG/BcrA/BcrD ATPase family protein</fullName>
    </submittedName>
</protein>
<organism evidence="2 3">
    <name type="scientific">Amycolatopsis carbonis</name>
    <dbReference type="NCBI Taxonomy" id="715471"/>
    <lineage>
        <taxon>Bacteria</taxon>
        <taxon>Bacillati</taxon>
        <taxon>Actinomycetota</taxon>
        <taxon>Actinomycetes</taxon>
        <taxon>Pseudonocardiales</taxon>
        <taxon>Pseudonocardiaceae</taxon>
        <taxon>Amycolatopsis</taxon>
    </lineage>
</organism>
<name>A0A9Y2IKG7_9PSEU</name>
<evidence type="ECO:0000313" key="3">
    <source>
        <dbReference type="Proteomes" id="UP001236014"/>
    </source>
</evidence>
<evidence type="ECO:0000313" key="2">
    <source>
        <dbReference type="EMBL" id="WIX81437.1"/>
    </source>
</evidence>
<sequence>MNLVVGVDAGGTSTRAIAVDATGAVLGSATAGGANPNSHPPAEAAARIASAIERALGGRTDVRAAVVGLAGVSKLSDPAVAAVFTEAWRRIGLAGVVRTVADAEVAYASATSAPDGTVLVAGTGSIAGRIRKRRMTATAGGCGWLLGDEGSAFWLGREAVRSTLEALGRGPALTGLPAAVLAEAFGPSFVDSRDQVATSDNHDFPNSLVTEANRLATARALITKVNAEAPIRLARFAPLVSAAAAAGEPAATEIVARAADLLIATALATRDPGEKTPVVLVGSVLTGTGPVGPLVQAGLAGLDVLTSSDGVLGAAWLAAVDAWGETAARPSAR</sequence>
<dbReference type="PANTHER" id="PTHR43190">
    <property type="entry name" value="N-ACETYL-D-GLUCOSAMINE KINASE"/>
    <property type="match status" value="1"/>
</dbReference>
<accession>A0A9Y2IKG7</accession>
<dbReference type="PANTHER" id="PTHR43190:SF3">
    <property type="entry name" value="N-ACETYL-D-GLUCOSAMINE KINASE"/>
    <property type="match status" value="1"/>
</dbReference>
<gene>
    <name evidence="2" type="ORF">QRX50_12080</name>
</gene>
<dbReference type="InterPro" id="IPR002731">
    <property type="entry name" value="ATPase_BadF"/>
</dbReference>